<evidence type="ECO:0000313" key="2">
    <source>
        <dbReference type="EMBL" id="AKV00699.1"/>
    </source>
</evidence>
<reference evidence="2 3" key="1">
    <citation type="submission" date="2015-08" db="EMBL/GenBank/DDBJ databases">
        <authorList>
            <person name="Babu N.S."/>
            <person name="Beckwith C.J."/>
            <person name="Beseler K.G."/>
            <person name="Brison A."/>
            <person name="Carone J.V."/>
            <person name="Caskin T.P."/>
            <person name="Diamond M."/>
            <person name="Durham M.E."/>
            <person name="Foxe J.M."/>
            <person name="Go M."/>
            <person name="Henderson B.A."/>
            <person name="Jones I.B."/>
            <person name="McGettigan J.A."/>
            <person name="Micheletti S.J."/>
            <person name="Nasrallah M.E."/>
            <person name="Ortiz D."/>
            <person name="Piller C.R."/>
            <person name="Privatt S.R."/>
            <person name="Schneider S.L."/>
            <person name="Sharp S."/>
            <person name="Smith T.C."/>
            <person name="Stanton J.D."/>
            <person name="Ullery H.E."/>
            <person name="Wilson R.J."/>
            <person name="Serrano M.G."/>
            <person name="Buck G."/>
            <person name="Lee V."/>
            <person name="Wang Y."/>
            <person name="Carvalho R."/>
            <person name="Voegtly L."/>
            <person name="Shi R."/>
            <person name="Duckworth R."/>
            <person name="Johnson A."/>
            <person name="Loviza R."/>
            <person name="Walstead R."/>
            <person name="Shah Z."/>
            <person name="Kiflezghi M."/>
            <person name="Wade K."/>
            <person name="Ball S.L."/>
            <person name="Bradley K.W."/>
            <person name="Asai D.J."/>
            <person name="Bowman C.A."/>
            <person name="Russell D.A."/>
            <person name="Pope W.H."/>
            <person name="Jacobs-Sera D."/>
            <person name="Hendrix R.W."/>
            <person name="Hatfull G.F."/>
        </authorList>
    </citation>
    <scope>NUCLEOTIDE SEQUENCE [LARGE SCALE GENOMIC DNA]</scope>
    <source>
        <strain evidence="2 3">DSM 27648</strain>
    </source>
</reference>
<evidence type="ECO:0000313" key="3">
    <source>
        <dbReference type="Proteomes" id="UP000064967"/>
    </source>
</evidence>
<dbReference type="EMBL" id="CP012333">
    <property type="protein sequence ID" value="AKV00699.1"/>
    <property type="molecule type" value="Genomic_DNA"/>
</dbReference>
<keyword evidence="3" id="KW-1185">Reference proteome</keyword>
<sequence length="41" mass="4555">MAQAVASSQRGHSRCSASGFGSTILRRKKRRLRPPRAIRFG</sequence>
<accession>A0A0K1Q4N1</accession>
<dbReference type="STRING" id="1391654.AKJ09_07362"/>
<organism evidence="2 3">
    <name type="scientific">Labilithrix luteola</name>
    <dbReference type="NCBI Taxonomy" id="1391654"/>
    <lineage>
        <taxon>Bacteria</taxon>
        <taxon>Pseudomonadati</taxon>
        <taxon>Myxococcota</taxon>
        <taxon>Polyangia</taxon>
        <taxon>Polyangiales</taxon>
        <taxon>Labilitrichaceae</taxon>
        <taxon>Labilithrix</taxon>
    </lineage>
</organism>
<dbReference type="Proteomes" id="UP000064967">
    <property type="component" value="Chromosome"/>
</dbReference>
<evidence type="ECO:0000256" key="1">
    <source>
        <dbReference type="SAM" id="MobiDB-lite"/>
    </source>
</evidence>
<gene>
    <name evidence="2" type="ORF">AKJ09_07362</name>
</gene>
<feature type="region of interest" description="Disordered" evidence="1">
    <location>
        <begin position="1"/>
        <end position="41"/>
    </location>
</feature>
<dbReference type="KEGG" id="llu:AKJ09_07362"/>
<proteinExistence type="predicted"/>
<feature type="compositionally biased region" description="Basic residues" evidence="1">
    <location>
        <begin position="25"/>
        <end position="41"/>
    </location>
</feature>
<protein>
    <submittedName>
        <fullName evidence="2">Uncharacterized protein</fullName>
    </submittedName>
</protein>
<name>A0A0K1Q4N1_9BACT</name>
<dbReference type="AlphaFoldDB" id="A0A0K1Q4N1"/>
<feature type="compositionally biased region" description="Polar residues" evidence="1">
    <location>
        <begin position="1"/>
        <end position="21"/>
    </location>
</feature>